<proteinExistence type="predicted"/>
<dbReference type="KEGG" id="aol:S58_71030"/>
<dbReference type="STRING" id="1245469.S58_71030"/>
<sequence>MTATMREAGVLDKGAVAEVSVISDRPMLISRIIRLGLTYDGAAPNAPRTLILKLAMPAFAKTLWRGGRHEVSFYRELAGLMPKGLVPASYGGAWDEAAFTWHLLLEDLTDTHQTATQWPLPPALPQAEAIVRALARLHAAWWDDPRLGVSIGSFATADERAGRSLTFAGHYQRFADQLGDRLSADRRAVYERLMAATPRLSERYLSRRNLSIAHGDAHVWNFLVPKAADSDDVRAFDFDQWRIGVPANDLAYMIALHLYPERRARIERPLLDGYHQTLVAHGVAGYDRAALDQDYRLAVLLHVAQPVWQWAIQIPPVIWWNNLERIFLAFDDLGCRELLD</sequence>
<evidence type="ECO:0000313" key="2">
    <source>
        <dbReference type="EMBL" id="BAM93068.1"/>
    </source>
</evidence>
<organism evidence="2 3">
    <name type="scientific">Bradyrhizobium oligotrophicum S58</name>
    <dbReference type="NCBI Taxonomy" id="1245469"/>
    <lineage>
        <taxon>Bacteria</taxon>
        <taxon>Pseudomonadati</taxon>
        <taxon>Pseudomonadota</taxon>
        <taxon>Alphaproteobacteria</taxon>
        <taxon>Hyphomicrobiales</taxon>
        <taxon>Nitrobacteraceae</taxon>
        <taxon>Bradyrhizobium</taxon>
    </lineage>
</organism>
<dbReference type="SUPFAM" id="SSF56112">
    <property type="entry name" value="Protein kinase-like (PK-like)"/>
    <property type="match status" value="1"/>
</dbReference>
<reference evidence="2 3" key="1">
    <citation type="journal article" date="2013" name="Appl. Environ. Microbiol.">
        <title>Genome analysis suggests that the soil oligotrophic bacterium Agromonas oligotrophica (Bradyrhizobium oligotrophicum) is a nitrogen-fixing symbiont of Aeschynomene indica.</title>
        <authorList>
            <person name="Okubo T."/>
            <person name="Fukushima S."/>
            <person name="Itakura M."/>
            <person name="Oshima K."/>
            <person name="Longtonglang A."/>
            <person name="Teaumroong N."/>
            <person name="Mitsui H."/>
            <person name="Hattori M."/>
            <person name="Hattori R."/>
            <person name="Hattori T."/>
            <person name="Minamisawa K."/>
        </authorList>
    </citation>
    <scope>NUCLEOTIDE SEQUENCE [LARGE SCALE GENOMIC DNA]</scope>
    <source>
        <strain evidence="2 3">S58</strain>
    </source>
</reference>
<gene>
    <name evidence="2" type="ORF">S58_71030</name>
</gene>
<dbReference type="Gene3D" id="3.90.1200.10">
    <property type="match status" value="1"/>
</dbReference>
<dbReference type="eggNOG" id="COG3173">
    <property type="taxonomic scope" value="Bacteria"/>
</dbReference>
<keyword evidence="3" id="KW-1185">Reference proteome</keyword>
<evidence type="ECO:0000313" key="3">
    <source>
        <dbReference type="Proteomes" id="UP000011841"/>
    </source>
</evidence>
<protein>
    <recommendedName>
        <fullName evidence="1">CHK kinase-like domain-containing protein</fullName>
    </recommendedName>
</protein>
<dbReference type="InterPro" id="IPR002575">
    <property type="entry name" value="Aminoglycoside_PTrfase"/>
</dbReference>
<dbReference type="PANTHER" id="PTHR11012">
    <property type="entry name" value="PROTEIN KINASE-LIKE DOMAIN-CONTAINING"/>
    <property type="match status" value="1"/>
</dbReference>
<dbReference type="AlphaFoldDB" id="M4ZGZ4"/>
<dbReference type="PANTHER" id="PTHR11012:SF30">
    <property type="entry name" value="PROTEIN KINASE-LIKE DOMAIN-CONTAINING"/>
    <property type="match status" value="1"/>
</dbReference>
<dbReference type="HOGENOM" id="CLU_764345_0_0_5"/>
<dbReference type="InterPro" id="IPR011009">
    <property type="entry name" value="Kinase-like_dom_sf"/>
</dbReference>
<feature type="domain" description="CHK kinase-like" evidence="1">
    <location>
        <begin position="103"/>
        <end position="284"/>
    </location>
</feature>
<dbReference type="EMBL" id="AP012603">
    <property type="protein sequence ID" value="BAM93068.1"/>
    <property type="molecule type" value="Genomic_DNA"/>
</dbReference>
<name>M4ZGZ4_9BRAD</name>
<dbReference type="InterPro" id="IPR015897">
    <property type="entry name" value="CHK_kinase-like"/>
</dbReference>
<dbReference type="Proteomes" id="UP000011841">
    <property type="component" value="Chromosome"/>
</dbReference>
<dbReference type="PATRIC" id="fig|1245469.3.peg.7260"/>
<evidence type="ECO:0000259" key="1">
    <source>
        <dbReference type="SMART" id="SM00587"/>
    </source>
</evidence>
<dbReference type="Pfam" id="PF01636">
    <property type="entry name" value="APH"/>
    <property type="match status" value="1"/>
</dbReference>
<accession>M4ZGZ4</accession>
<dbReference type="SMART" id="SM00587">
    <property type="entry name" value="CHK"/>
    <property type="match status" value="1"/>
</dbReference>